<sequence>MNKIMYLEFERCIGCRACQAACRECGDHDAKERNYVEYVDFTESRQTFPMLCMQCKDPACARVCPANAIQITDEGVVLSAMEEKCIGCRNCTFGCPFGIPKFDFETNKMYKCDMCYDRTRHDIAPMCASVCPSDAIRFIDFDEMQQLRRKRTQMNLVEGKKPQEGNKWDYVPEFFGVYTDSQS</sequence>
<dbReference type="OrthoDB" id="9779457at2"/>
<name>A0A0A8X2I5_MESS1</name>
<dbReference type="SUPFAM" id="SSF54862">
    <property type="entry name" value="4Fe-4S ferredoxins"/>
    <property type="match status" value="1"/>
</dbReference>
<dbReference type="EMBL" id="BASE01000046">
    <property type="protein sequence ID" value="GAM14158.1"/>
    <property type="molecule type" value="Genomic_DNA"/>
</dbReference>
<dbReference type="PROSITE" id="PS00198">
    <property type="entry name" value="4FE4S_FER_1"/>
    <property type="match status" value="1"/>
</dbReference>
<dbReference type="InterPro" id="IPR017900">
    <property type="entry name" value="4Fe4S_Fe_S_CS"/>
</dbReference>
<evidence type="ECO:0000256" key="1">
    <source>
        <dbReference type="ARBA" id="ARBA00022448"/>
    </source>
</evidence>
<dbReference type="STRING" id="1321606.SAMD00020551_2306"/>
<evidence type="ECO:0000259" key="8">
    <source>
        <dbReference type="PROSITE" id="PS51379"/>
    </source>
</evidence>
<evidence type="ECO:0000256" key="2">
    <source>
        <dbReference type="ARBA" id="ARBA00022485"/>
    </source>
</evidence>
<dbReference type="GO" id="GO:0051539">
    <property type="term" value="F:4 iron, 4 sulfur cluster binding"/>
    <property type="evidence" value="ECO:0007669"/>
    <property type="project" value="UniProtKB-KW"/>
</dbReference>
<keyword evidence="5" id="KW-0249">Electron transport</keyword>
<accession>A0A0A8X2I5</accession>
<dbReference type="Gene3D" id="3.30.70.20">
    <property type="match status" value="2"/>
</dbReference>
<evidence type="ECO:0000256" key="6">
    <source>
        <dbReference type="ARBA" id="ARBA00023004"/>
    </source>
</evidence>
<reference evidence="9 10" key="1">
    <citation type="submission" date="2013-06" db="EMBL/GenBank/DDBJ databases">
        <title>Whole genome shotgun sequence of Bacillus selenatarsenatis SF-1.</title>
        <authorList>
            <person name="Kuroda M."/>
            <person name="Sei K."/>
            <person name="Yamashita M."/>
            <person name="Ike M."/>
        </authorList>
    </citation>
    <scope>NUCLEOTIDE SEQUENCE [LARGE SCALE GENOMIC DNA]</scope>
    <source>
        <strain evidence="9 10">SF-1</strain>
    </source>
</reference>
<dbReference type="AlphaFoldDB" id="A0A0A8X2I5"/>
<dbReference type="Proteomes" id="UP000031014">
    <property type="component" value="Unassembled WGS sequence"/>
</dbReference>
<feature type="domain" description="4Fe-4S ferredoxin-type" evidence="8">
    <location>
        <begin position="76"/>
        <end position="105"/>
    </location>
</feature>
<dbReference type="InterPro" id="IPR017896">
    <property type="entry name" value="4Fe4S_Fe-S-bd"/>
</dbReference>
<feature type="domain" description="4Fe-4S ferredoxin-type" evidence="8">
    <location>
        <begin position="43"/>
        <end position="74"/>
    </location>
</feature>
<keyword evidence="3" id="KW-0479">Metal-binding</keyword>
<evidence type="ECO:0000256" key="3">
    <source>
        <dbReference type="ARBA" id="ARBA00022723"/>
    </source>
</evidence>
<proteinExistence type="predicted"/>
<keyword evidence="4" id="KW-0677">Repeat</keyword>
<evidence type="ECO:0000313" key="10">
    <source>
        <dbReference type="Proteomes" id="UP000031014"/>
    </source>
</evidence>
<keyword evidence="2" id="KW-0004">4Fe-4S</keyword>
<dbReference type="Pfam" id="PF13247">
    <property type="entry name" value="Fer4_11"/>
    <property type="match status" value="1"/>
</dbReference>
<evidence type="ECO:0000256" key="5">
    <source>
        <dbReference type="ARBA" id="ARBA00022982"/>
    </source>
</evidence>
<evidence type="ECO:0000256" key="7">
    <source>
        <dbReference type="ARBA" id="ARBA00023014"/>
    </source>
</evidence>
<evidence type="ECO:0000256" key="4">
    <source>
        <dbReference type="ARBA" id="ARBA00022737"/>
    </source>
</evidence>
<dbReference type="GO" id="GO:0046872">
    <property type="term" value="F:metal ion binding"/>
    <property type="evidence" value="ECO:0007669"/>
    <property type="project" value="UniProtKB-KW"/>
</dbReference>
<evidence type="ECO:0000313" key="9">
    <source>
        <dbReference type="EMBL" id="GAM14158.1"/>
    </source>
</evidence>
<keyword evidence="7" id="KW-0411">Iron-sulfur</keyword>
<feature type="domain" description="4Fe-4S ferredoxin-type" evidence="8">
    <location>
        <begin position="3"/>
        <end position="33"/>
    </location>
</feature>
<comment type="caution">
    <text evidence="9">The sequence shown here is derived from an EMBL/GenBank/DDBJ whole genome shotgun (WGS) entry which is preliminary data.</text>
</comment>
<dbReference type="InterPro" id="IPR050954">
    <property type="entry name" value="ET_IronSulfur_Cluster-Binding"/>
</dbReference>
<keyword evidence="10" id="KW-1185">Reference proteome</keyword>
<dbReference type="PROSITE" id="PS51379">
    <property type="entry name" value="4FE4S_FER_2"/>
    <property type="match status" value="3"/>
</dbReference>
<keyword evidence="6" id="KW-0408">Iron</keyword>
<dbReference type="RefSeq" id="WP_023625614.1">
    <property type="nucleotide sequence ID" value="NZ_BASE01000046.1"/>
</dbReference>
<dbReference type="PANTHER" id="PTHR43177:SF5">
    <property type="entry name" value="ANAEROBIC DIMETHYL SULFOXIDE REDUCTASE CHAIN B-RELATED"/>
    <property type="match status" value="1"/>
</dbReference>
<dbReference type="PANTHER" id="PTHR43177">
    <property type="entry name" value="PROTEIN NRFC"/>
    <property type="match status" value="1"/>
</dbReference>
<dbReference type="Pfam" id="PF12797">
    <property type="entry name" value="Fer4_2"/>
    <property type="match status" value="1"/>
</dbReference>
<protein>
    <submittedName>
        <fullName evidence="9">Fe-S-cluster-containing hydrogenase components 1</fullName>
    </submittedName>
</protein>
<organism evidence="9 10">
    <name type="scientific">Mesobacillus selenatarsenatis (strain DSM 18680 / JCM 14380 / FERM P-15431 / SF-1)</name>
    <dbReference type="NCBI Taxonomy" id="1321606"/>
    <lineage>
        <taxon>Bacteria</taxon>
        <taxon>Bacillati</taxon>
        <taxon>Bacillota</taxon>
        <taxon>Bacilli</taxon>
        <taxon>Bacillales</taxon>
        <taxon>Bacillaceae</taxon>
        <taxon>Mesobacillus</taxon>
    </lineage>
</organism>
<keyword evidence="1" id="KW-0813">Transport</keyword>
<gene>
    <name evidence="9" type="ORF">SAMD00020551_2306</name>
</gene>